<dbReference type="OrthoDB" id="47565at2"/>
<protein>
    <submittedName>
        <fullName evidence="2">Lipoprotein LpqB, GerMN domain protein</fullName>
    </submittedName>
</protein>
<keyword evidence="2" id="KW-0449">Lipoprotein</keyword>
<dbReference type="eggNOG" id="ENOG502ZQYS">
    <property type="taxonomic scope" value="Bacteria"/>
</dbReference>
<dbReference type="AlphaFoldDB" id="F7YYF3"/>
<dbReference type="EMBL" id="CP002351">
    <property type="protein sequence ID" value="AEH50977.1"/>
    <property type="molecule type" value="Genomic_DNA"/>
</dbReference>
<organism evidence="2 3">
    <name type="scientific">Pseudothermotoga thermarum DSM 5069</name>
    <dbReference type="NCBI Taxonomy" id="688269"/>
    <lineage>
        <taxon>Bacteria</taxon>
        <taxon>Thermotogati</taxon>
        <taxon>Thermotogota</taxon>
        <taxon>Thermotogae</taxon>
        <taxon>Thermotogales</taxon>
        <taxon>Thermotogaceae</taxon>
        <taxon>Pseudothermotoga</taxon>
    </lineage>
</organism>
<dbReference type="HOGENOM" id="CLU_147456_0_0_0"/>
<evidence type="ECO:0000313" key="2">
    <source>
        <dbReference type="EMBL" id="AEH50977.1"/>
    </source>
</evidence>
<proteinExistence type="predicted"/>
<reference evidence="2 3" key="1">
    <citation type="submission" date="2010-11" db="EMBL/GenBank/DDBJ databases">
        <title>The complete genome of Thermotoga thermarum DSM 5069.</title>
        <authorList>
            <consortium name="US DOE Joint Genome Institute (JGI-PGF)"/>
            <person name="Lucas S."/>
            <person name="Copeland A."/>
            <person name="Lapidus A."/>
            <person name="Bruce D."/>
            <person name="Goodwin L."/>
            <person name="Pitluck S."/>
            <person name="Kyrpides N."/>
            <person name="Mavromatis K."/>
            <person name="Ivanova N."/>
            <person name="Zeytun A."/>
            <person name="Brettin T."/>
            <person name="Detter J.C."/>
            <person name="Tapia R."/>
            <person name="Han C."/>
            <person name="Land M."/>
            <person name="Hauser L."/>
            <person name="Markowitz V."/>
            <person name="Cheng J.-F."/>
            <person name="Hugenholtz P."/>
            <person name="Woyke T."/>
            <person name="Wu D."/>
            <person name="Spring S."/>
            <person name="Schroeder M."/>
            <person name="Brambilla E."/>
            <person name="Klenk H.-P."/>
            <person name="Eisen J.A."/>
        </authorList>
    </citation>
    <scope>NUCLEOTIDE SEQUENCE [LARGE SCALE GENOMIC DNA]</scope>
    <source>
        <strain evidence="2 3">DSM 5069</strain>
    </source>
</reference>
<dbReference type="RefSeq" id="WP_013932199.1">
    <property type="nucleotide sequence ID" value="NC_015707.1"/>
</dbReference>
<dbReference type="STRING" id="688269.Theth_0893"/>
<dbReference type="Pfam" id="PF10646">
    <property type="entry name" value="Germane"/>
    <property type="match status" value="1"/>
</dbReference>
<feature type="domain" description="GerMN" evidence="1">
    <location>
        <begin position="25"/>
        <end position="127"/>
    </location>
</feature>
<sequence length="155" mass="17949" precursor="true">MRMFFVLVIIAVVPMLLLAANAKVVYFDDHLNPSVVNVSFQKDEDIVLAIFNKLASPSSNFKTFVPADVLNAYFFVETALVLDLKSSSLKAFDFLQERYFLHQVLFSIFNTFGMLDRVYILIDGKRSEVLAKYVDIRYSFPREIWVTFPVQSYQH</sequence>
<evidence type="ECO:0000313" key="3">
    <source>
        <dbReference type="Proteomes" id="UP000006804"/>
    </source>
</evidence>
<accession>F7YYF3</accession>
<dbReference type="PATRIC" id="fig|688269.3.peg.917"/>
<dbReference type="InterPro" id="IPR019606">
    <property type="entry name" value="GerMN"/>
</dbReference>
<dbReference type="Proteomes" id="UP000006804">
    <property type="component" value="Chromosome"/>
</dbReference>
<keyword evidence="3" id="KW-1185">Reference proteome</keyword>
<dbReference type="KEGG" id="tta:Theth_0893"/>
<gene>
    <name evidence="2" type="ORF">Theth_0893</name>
</gene>
<name>F7YYF3_9THEM</name>
<evidence type="ECO:0000259" key="1">
    <source>
        <dbReference type="Pfam" id="PF10646"/>
    </source>
</evidence>